<gene>
    <name evidence="1" type="ORF">CELE_T14G10.8</name>
    <name evidence="1 3" type="ORF">T14G10.8</name>
</gene>
<dbReference type="WormBase" id="T14G10.8b">
    <property type="protein sequence ID" value="CE49825"/>
    <property type="gene ID" value="WBGene00011777"/>
</dbReference>
<evidence type="ECO:0000313" key="2">
    <source>
        <dbReference type="Proteomes" id="UP000001940"/>
    </source>
</evidence>
<reference evidence="1 2" key="1">
    <citation type="journal article" date="1998" name="Science">
        <title>Genome sequence of the nematode C. elegans: a platform for investigating biology.</title>
        <authorList>
            <consortium name="The C. elegans sequencing consortium"/>
            <person name="Sulson J.E."/>
            <person name="Waterston R."/>
        </authorList>
    </citation>
    <scope>NUCLEOTIDE SEQUENCE [LARGE SCALE GENOMIC DNA]</scope>
    <source>
        <strain evidence="1 2">Bristol N2</strain>
    </source>
</reference>
<dbReference type="Bgee" id="WBGene00011777">
    <property type="expression patterns" value="Expressed in germ line (C elegans) and 4 other cell types or tissues"/>
</dbReference>
<dbReference type="EMBL" id="BX284604">
    <property type="protein sequence ID" value="CDR32731.1"/>
    <property type="molecule type" value="Genomic_DNA"/>
</dbReference>
<dbReference type="AlphaFoldDB" id="A0A061AJ89"/>
<keyword evidence="2" id="KW-1185">Reference proteome</keyword>
<name>A0A061AJ89_CAEEL</name>
<dbReference type="AGR" id="WB:WBGene00011777"/>
<organism evidence="1 2">
    <name type="scientific">Caenorhabditis elegans</name>
    <dbReference type="NCBI Taxonomy" id="6239"/>
    <lineage>
        <taxon>Eukaryota</taxon>
        <taxon>Metazoa</taxon>
        <taxon>Ecdysozoa</taxon>
        <taxon>Nematoda</taxon>
        <taxon>Chromadorea</taxon>
        <taxon>Rhabditida</taxon>
        <taxon>Rhabditina</taxon>
        <taxon>Rhabditomorpha</taxon>
        <taxon>Rhabditoidea</taxon>
        <taxon>Rhabditidae</taxon>
        <taxon>Peloderinae</taxon>
        <taxon>Caenorhabditis</taxon>
    </lineage>
</organism>
<dbReference type="HOGENOM" id="CLU_1929465_0_0_1"/>
<accession>A0A061AJ89</accession>
<dbReference type="CTD" id="177889"/>
<dbReference type="RefSeq" id="NP_001293962.1">
    <property type="nucleotide sequence ID" value="NM_001307033.1"/>
</dbReference>
<protein>
    <submittedName>
        <fullName evidence="1">SH2 domain-containing protein</fullName>
    </submittedName>
</protein>
<dbReference type="OrthoDB" id="5853869at2759"/>
<dbReference type="KEGG" id="cel:CELE_T14G10.8"/>
<proteinExistence type="predicted"/>
<sequence>MKPPICRRMSLPPVLAKKEGERIQVPEGGELVCYRNQEDQHLFLKIEYSRETMIKLSSSVFCYARPTGLKEVSDELPELLGLPHSIPLTDSPPNFECLPEPLAHVSGCNSHFKAASKHVNARRVEPFRMPG</sequence>
<dbReference type="Proteomes" id="UP000001940">
    <property type="component" value="Chromosome IV"/>
</dbReference>
<evidence type="ECO:0000313" key="3">
    <source>
        <dbReference type="WormBase" id="T14G10.8b"/>
    </source>
</evidence>
<dbReference type="GeneID" id="177889"/>
<evidence type="ECO:0000313" key="1">
    <source>
        <dbReference type="EMBL" id="CDR32731.1"/>
    </source>
</evidence>
<dbReference type="ExpressionAtlas" id="A0A061AJ89">
    <property type="expression patterns" value="baseline and differential"/>
</dbReference>